<dbReference type="EC" id="1.1.1.83" evidence="4"/>
<keyword evidence="9" id="KW-0464">Manganese</keyword>
<comment type="cofactor">
    <cofactor evidence="1">
        <name>Mn(2+)</name>
        <dbReference type="ChEBI" id="CHEBI:29035"/>
    </cofactor>
</comment>
<keyword evidence="6" id="KW-0460">Magnesium</keyword>
<feature type="domain" description="Isopropylmalate dehydrogenase-like" evidence="11">
    <location>
        <begin position="9"/>
        <end position="352"/>
    </location>
</feature>
<organism evidence="12 13">
    <name type="scientific">Exophiala bonariae</name>
    <dbReference type="NCBI Taxonomy" id="1690606"/>
    <lineage>
        <taxon>Eukaryota</taxon>
        <taxon>Fungi</taxon>
        <taxon>Dikarya</taxon>
        <taxon>Ascomycota</taxon>
        <taxon>Pezizomycotina</taxon>
        <taxon>Eurotiomycetes</taxon>
        <taxon>Chaetothyriomycetidae</taxon>
        <taxon>Chaetothyriales</taxon>
        <taxon>Herpotrichiellaceae</taxon>
        <taxon>Exophiala</taxon>
    </lineage>
</organism>
<dbReference type="GeneID" id="89972424"/>
<dbReference type="Gene3D" id="3.40.718.10">
    <property type="entry name" value="Isopropylmalate Dehydrogenase"/>
    <property type="match status" value="1"/>
</dbReference>
<sequence length="362" mass="39447">MVSEQRVHKIAVIPGDGIGTEVTAATLEVLHTVERCVGSFQLQLTEFDWSSEKYLGKGFYIPENGLTSLATHDAILMGAVGSPTVSDHISLWGLLLPIRKSLNQFVNVRPVRMLPGVSSPLRRCKDGDIDWVIVRENSEGEYAGQGGISHPDSSNATATEVAIFTRIGIERTMRFAFETARSRDRKKLTLVTKSNAQRYGMVLWDRVFESLQSEYPEISCDKMLVDAMTVRMVQNPRSLDTIVATNLHGDIISDLAAALAGSIGIAPSSNLDPTRQHPSMFEPIHGSAPDIAGKGLANPLGMIISAIEMLKWLGEKEASDKILTAINLVTVSQILTRDLGGTATTKEVTEAIIRSLVYSEQS</sequence>
<dbReference type="Proteomes" id="UP001358417">
    <property type="component" value="Unassembled WGS sequence"/>
</dbReference>
<evidence type="ECO:0000256" key="7">
    <source>
        <dbReference type="ARBA" id="ARBA00023002"/>
    </source>
</evidence>
<comment type="similarity">
    <text evidence="3">Belongs to the isocitrate and isopropylmalate dehydrogenases family.</text>
</comment>
<keyword evidence="5" id="KW-0479">Metal-binding</keyword>
<dbReference type="PANTHER" id="PTHR43275:SF1">
    <property type="entry name" value="D-MALATE DEHYDROGENASE [DECARBOXYLATING]"/>
    <property type="match status" value="1"/>
</dbReference>
<keyword evidence="8" id="KW-0520">NAD</keyword>
<dbReference type="GO" id="GO:0046553">
    <property type="term" value="F:D-malate dehydrogenase (decarboxylating) (NAD+) activity"/>
    <property type="evidence" value="ECO:0007669"/>
    <property type="project" value="UniProtKB-EC"/>
</dbReference>
<gene>
    <name evidence="12" type="ORF">LTR84_004246</name>
</gene>
<dbReference type="AlphaFoldDB" id="A0AAV9N7L4"/>
<dbReference type="InterPro" id="IPR011829">
    <property type="entry name" value="TTC_DH"/>
</dbReference>
<dbReference type="InterPro" id="IPR019818">
    <property type="entry name" value="IsoCit/isopropylmalate_DH_CS"/>
</dbReference>
<dbReference type="PROSITE" id="PS00470">
    <property type="entry name" value="IDH_IMDH"/>
    <property type="match status" value="1"/>
</dbReference>
<evidence type="ECO:0000313" key="12">
    <source>
        <dbReference type="EMBL" id="KAK5049317.1"/>
    </source>
</evidence>
<evidence type="ECO:0000256" key="8">
    <source>
        <dbReference type="ARBA" id="ARBA00023027"/>
    </source>
</evidence>
<dbReference type="GO" id="GO:0051287">
    <property type="term" value="F:NAD binding"/>
    <property type="evidence" value="ECO:0007669"/>
    <property type="project" value="InterPro"/>
</dbReference>
<dbReference type="SUPFAM" id="SSF53659">
    <property type="entry name" value="Isocitrate/Isopropylmalate dehydrogenase-like"/>
    <property type="match status" value="1"/>
</dbReference>
<dbReference type="NCBIfam" id="TIGR02089">
    <property type="entry name" value="TTC"/>
    <property type="match status" value="1"/>
</dbReference>
<dbReference type="InterPro" id="IPR024084">
    <property type="entry name" value="IsoPropMal-DH-like_dom"/>
</dbReference>
<dbReference type="PANTHER" id="PTHR43275">
    <property type="entry name" value="D-MALATE DEHYDROGENASE [DECARBOXYLATING]"/>
    <property type="match status" value="1"/>
</dbReference>
<comment type="catalytic activity">
    <reaction evidence="10">
        <text>(R)-malate + NAD(+) = pyruvate + CO2 + NADH</text>
        <dbReference type="Rhea" id="RHEA:18365"/>
        <dbReference type="ChEBI" id="CHEBI:15361"/>
        <dbReference type="ChEBI" id="CHEBI:15588"/>
        <dbReference type="ChEBI" id="CHEBI:16526"/>
        <dbReference type="ChEBI" id="CHEBI:57540"/>
        <dbReference type="ChEBI" id="CHEBI:57945"/>
        <dbReference type="EC" id="1.1.1.83"/>
    </reaction>
</comment>
<comment type="caution">
    <text evidence="12">The sequence shown here is derived from an EMBL/GenBank/DDBJ whole genome shotgun (WGS) entry which is preliminary data.</text>
</comment>
<evidence type="ECO:0000256" key="9">
    <source>
        <dbReference type="ARBA" id="ARBA00023211"/>
    </source>
</evidence>
<dbReference type="InterPro" id="IPR050501">
    <property type="entry name" value="ICDH/IPMDH"/>
</dbReference>
<dbReference type="SMART" id="SM01329">
    <property type="entry name" value="Iso_dh"/>
    <property type="match status" value="1"/>
</dbReference>
<evidence type="ECO:0000256" key="6">
    <source>
        <dbReference type="ARBA" id="ARBA00022842"/>
    </source>
</evidence>
<evidence type="ECO:0000256" key="5">
    <source>
        <dbReference type="ARBA" id="ARBA00022723"/>
    </source>
</evidence>
<name>A0AAV9N7L4_9EURO</name>
<accession>A0AAV9N7L4</accession>
<evidence type="ECO:0000256" key="2">
    <source>
        <dbReference type="ARBA" id="ARBA00001946"/>
    </source>
</evidence>
<keyword evidence="7" id="KW-0560">Oxidoreductase</keyword>
<evidence type="ECO:0000313" key="13">
    <source>
        <dbReference type="Proteomes" id="UP001358417"/>
    </source>
</evidence>
<dbReference type="RefSeq" id="XP_064704362.1">
    <property type="nucleotide sequence ID" value="XM_064847823.1"/>
</dbReference>
<dbReference type="Pfam" id="PF00180">
    <property type="entry name" value="Iso_dh"/>
    <property type="match status" value="1"/>
</dbReference>
<keyword evidence="13" id="KW-1185">Reference proteome</keyword>
<reference evidence="12 13" key="1">
    <citation type="submission" date="2023-08" db="EMBL/GenBank/DDBJ databases">
        <title>Black Yeasts Isolated from many extreme environments.</title>
        <authorList>
            <person name="Coleine C."/>
            <person name="Stajich J.E."/>
            <person name="Selbmann L."/>
        </authorList>
    </citation>
    <scope>NUCLEOTIDE SEQUENCE [LARGE SCALE GENOMIC DNA]</scope>
    <source>
        <strain evidence="12 13">CCFEE 5792</strain>
    </source>
</reference>
<comment type="cofactor">
    <cofactor evidence="2">
        <name>Mg(2+)</name>
        <dbReference type="ChEBI" id="CHEBI:18420"/>
    </cofactor>
</comment>
<evidence type="ECO:0000256" key="4">
    <source>
        <dbReference type="ARBA" id="ARBA00013126"/>
    </source>
</evidence>
<evidence type="ECO:0000256" key="1">
    <source>
        <dbReference type="ARBA" id="ARBA00001936"/>
    </source>
</evidence>
<protein>
    <recommendedName>
        <fullName evidence="4">D-malate dehydrogenase (decarboxylating)</fullName>
        <ecNumber evidence="4">1.1.1.83</ecNumber>
    </recommendedName>
</protein>
<evidence type="ECO:0000256" key="10">
    <source>
        <dbReference type="ARBA" id="ARBA00049301"/>
    </source>
</evidence>
<proteinExistence type="inferred from homology"/>
<dbReference type="GO" id="GO:0000287">
    <property type="term" value="F:magnesium ion binding"/>
    <property type="evidence" value="ECO:0007669"/>
    <property type="project" value="InterPro"/>
</dbReference>
<evidence type="ECO:0000256" key="3">
    <source>
        <dbReference type="ARBA" id="ARBA00007769"/>
    </source>
</evidence>
<evidence type="ECO:0000259" key="11">
    <source>
        <dbReference type="SMART" id="SM01329"/>
    </source>
</evidence>
<dbReference type="EMBL" id="JAVRRD010000019">
    <property type="protein sequence ID" value="KAK5049317.1"/>
    <property type="molecule type" value="Genomic_DNA"/>
</dbReference>